<comment type="subcellular location">
    <subcellularLocation>
        <location evidence="2">Membrane</location>
        <topology evidence="2">Multi-pass membrane protein</topology>
    </subcellularLocation>
</comment>
<evidence type="ECO:0000256" key="5">
    <source>
        <dbReference type="ARBA" id="ARBA00022692"/>
    </source>
</evidence>
<reference evidence="12" key="1">
    <citation type="submission" date="2025-08" db="UniProtKB">
        <authorList>
            <consortium name="RefSeq"/>
        </authorList>
    </citation>
    <scope>IDENTIFICATION</scope>
</reference>
<dbReference type="PANTHER" id="PTHR45840:SF6">
    <property type="entry name" value="RHOMBOID-RELATED PROTEIN 2"/>
    <property type="match status" value="1"/>
</dbReference>
<keyword evidence="11" id="KW-1185">Reference proteome</keyword>
<feature type="transmembrane region" description="Helical" evidence="9">
    <location>
        <begin position="217"/>
        <end position="235"/>
    </location>
</feature>
<comment type="similarity">
    <text evidence="3">Belongs to the peptidase S54 family.</text>
</comment>
<evidence type="ECO:0000256" key="1">
    <source>
        <dbReference type="ARBA" id="ARBA00000156"/>
    </source>
</evidence>
<evidence type="ECO:0000256" key="7">
    <source>
        <dbReference type="ARBA" id="ARBA00023136"/>
    </source>
</evidence>
<protein>
    <recommendedName>
        <fullName evidence="4">rhomboid protease</fullName>
        <ecNumber evidence="4">3.4.21.105</ecNumber>
    </recommendedName>
</protein>
<evidence type="ECO:0000256" key="2">
    <source>
        <dbReference type="ARBA" id="ARBA00004141"/>
    </source>
</evidence>
<evidence type="ECO:0000256" key="3">
    <source>
        <dbReference type="ARBA" id="ARBA00009045"/>
    </source>
</evidence>
<dbReference type="PANTHER" id="PTHR45840">
    <property type="entry name" value="RHOMBOID-RELATED PROTEIN"/>
    <property type="match status" value="1"/>
</dbReference>
<evidence type="ECO:0000256" key="9">
    <source>
        <dbReference type="SAM" id="Phobius"/>
    </source>
</evidence>
<dbReference type="Pfam" id="PF01694">
    <property type="entry name" value="Rhomboid"/>
    <property type="match status" value="1"/>
</dbReference>
<comment type="catalytic activity">
    <reaction evidence="1">
        <text>Cleaves type-1 transmembrane domains using a catalytic dyad composed of serine and histidine that are contributed by different transmembrane domains.</text>
        <dbReference type="EC" id="3.4.21.105"/>
    </reaction>
</comment>
<name>A0ABM5ESX8_9SAUR</name>
<evidence type="ECO:0000313" key="12">
    <source>
        <dbReference type="RefSeq" id="XP_072836252.1"/>
    </source>
</evidence>
<evidence type="ECO:0000259" key="10">
    <source>
        <dbReference type="Pfam" id="PF01694"/>
    </source>
</evidence>
<feature type="domain" description="Peptidase S54 rhomboid" evidence="10">
    <location>
        <begin position="134"/>
        <end position="238"/>
    </location>
</feature>
<keyword evidence="6 9" id="KW-1133">Transmembrane helix</keyword>
<dbReference type="InterPro" id="IPR022764">
    <property type="entry name" value="Peptidase_S54_rhomboid_dom"/>
</dbReference>
<organism evidence="11 12">
    <name type="scientific">Pogona vitticeps</name>
    <name type="common">central bearded dragon</name>
    <dbReference type="NCBI Taxonomy" id="103695"/>
    <lineage>
        <taxon>Eukaryota</taxon>
        <taxon>Metazoa</taxon>
        <taxon>Chordata</taxon>
        <taxon>Craniata</taxon>
        <taxon>Vertebrata</taxon>
        <taxon>Euteleostomi</taxon>
        <taxon>Lepidosauria</taxon>
        <taxon>Squamata</taxon>
        <taxon>Bifurcata</taxon>
        <taxon>Unidentata</taxon>
        <taxon>Episquamata</taxon>
        <taxon>Toxicofera</taxon>
        <taxon>Iguania</taxon>
        <taxon>Acrodonta</taxon>
        <taxon>Agamidae</taxon>
        <taxon>Amphibolurinae</taxon>
        <taxon>Pogona</taxon>
    </lineage>
</organism>
<evidence type="ECO:0000256" key="6">
    <source>
        <dbReference type="ARBA" id="ARBA00022989"/>
    </source>
</evidence>
<dbReference type="Gene3D" id="1.20.1540.10">
    <property type="entry name" value="Rhomboid-like"/>
    <property type="match status" value="1"/>
</dbReference>
<feature type="region of interest" description="Disordered" evidence="8">
    <location>
        <begin position="38"/>
        <end position="85"/>
    </location>
</feature>
<accession>A0ABM5ESX8</accession>
<dbReference type="RefSeq" id="XP_072836252.1">
    <property type="nucleotide sequence ID" value="XM_072980151.1"/>
</dbReference>
<dbReference type="GeneID" id="110082751"/>
<dbReference type="Proteomes" id="UP001652642">
    <property type="component" value="Chromosome 9"/>
</dbReference>
<dbReference type="SUPFAM" id="SSF144091">
    <property type="entry name" value="Rhomboid-like"/>
    <property type="match status" value="1"/>
</dbReference>
<dbReference type="EC" id="3.4.21.105" evidence="4"/>
<dbReference type="InterPro" id="IPR051739">
    <property type="entry name" value="Rhomboid_IM_Serine_Proteases"/>
</dbReference>
<feature type="compositionally biased region" description="Basic and acidic residues" evidence="8">
    <location>
        <begin position="75"/>
        <end position="84"/>
    </location>
</feature>
<gene>
    <name evidence="12" type="primary">RHBDL2</name>
</gene>
<feature type="transmembrane region" description="Helical" evidence="9">
    <location>
        <begin position="184"/>
        <end position="205"/>
    </location>
</feature>
<evidence type="ECO:0000256" key="8">
    <source>
        <dbReference type="SAM" id="MobiDB-lite"/>
    </source>
</evidence>
<keyword evidence="7 9" id="KW-0472">Membrane</keyword>
<sequence>MKEKKGGKVRRGKQKHFEKCRAVQVCTSCPGPRPDSLVRGFSEFDGKKTQAPEGRTWSWRGSAWRERPSPWSGKRGGEGKKRAGPEGLVPAAAARTFTRPSPSGCCPNGPGPPTWKGPPACRRPSSSSPSAQPSIEHIIGNLVLQLVLGIPLELVHKGHRVGLVYLAGVVGGSLASSICDPLRGLVGASGGVYALIGGYFMNILVNFQEMIPLFGAIRLLLIFFIVGTDVGFALYRRFLSPVAGVQQST</sequence>
<dbReference type="InterPro" id="IPR035952">
    <property type="entry name" value="Rhomboid-like_sf"/>
</dbReference>
<evidence type="ECO:0000256" key="4">
    <source>
        <dbReference type="ARBA" id="ARBA00013039"/>
    </source>
</evidence>
<evidence type="ECO:0000313" key="11">
    <source>
        <dbReference type="Proteomes" id="UP001652642"/>
    </source>
</evidence>
<keyword evidence="5 9" id="KW-0812">Transmembrane</keyword>
<feature type="transmembrane region" description="Helical" evidence="9">
    <location>
        <begin position="161"/>
        <end position="178"/>
    </location>
</feature>
<proteinExistence type="inferred from homology"/>